<dbReference type="Gene3D" id="3.40.50.2000">
    <property type="entry name" value="Glycogen Phosphorylase B"/>
    <property type="match status" value="2"/>
</dbReference>
<dbReference type="PANTHER" id="PTHR43174:SF1">
    <property type="entry name" value="UDP-N-ACETYLGLUCOSAMINE 2-EPIMERASE"/>
    <property type="match status" value="1"/>
</dbReference>
<proteinExistence type="predicted"/>
<feature type="domain" description="UDP-N-acetylglucosamine 2-epimerase" evidence="1">
    <location>
        <begin position="27"/>
        <end position="363"/>
    </location>
</feature>
<accession>A0A0F9J9F4</accession>
<sequence>MKKLKVMSVVGTRPEIIRLSRVFAELDEHCEHILVHTGQNYDYELNEVFFNDLGIRKPDFFLGSADASKSAANTIGNLITSVDEVLAEVEPEALLVLGDTNSCLSVIPAKRRQIPIFHMEAGNRCFDLRVPEETNRRIVDHTADINLTYSSIAREYLLREGLPPDQIIKTGSPMYEVLQHYLPQIQASNVRERLGLEDDRYFTVSAHREENIESDRNFARLVDILNAVAEEHNMPVVVSTHPRTRNRAIGMETVFHPNVRLLKPLGFHDYVNLQMHSRAVLSDSGTISEESSILNFPALNLREAHERPEAMEEASVMMVGLSVERVQQGLSMLDSQLRGSARTLRLVEDYAAPNVSGKVVRIILSYTDFVNRQVWKKYC</sequence>
<evidence type="ECO:0000259" key="1">
    <source>
        <dbReference type="Pfam" id="PF02350"/>
    </source>
</evidence>
<name>A0A0F9J9F4_9ZZZZ</name>
<dbReference type="EMBL" id="LAZR01018606">
    <property type="protein sequence ID" value="KKL95732.1"/>
    <property type="molecule type" value="Genomic_DNA"/>
</dbReference>
<gene>
    <name evidence="2" type="ORF">LCGC14_1851630</name>
</gene>
<dbReference type="CDD" id="cd03786">
    <property type="entry name" value="GTB_UDP-GlcNAc_2-Epimerase"/>
    <property type="match status" value="1"/>
</dbReference>
<organism evidence="2">
    <name type="scientific">marine sediment metagenome</name>
    <dbReference type="NCBI Taxonomy" id="412755"/>
    <lineage>
        <taxon>unclassified sequences</taxon>
        <taxon>metagenomes</taxon>
        <taxon>ecological metagenomes</taxon>
    </lineage>
</organism>
<dbReference type="SUPFAM" id="SSF53756">
    <property type="entry name" value="UDP-Glycosyltransferase/glycogen phosphorylase"/>
    <property type="match status" value="1"/>
</dbReference>
<evidence type="ECO:0000313" key="2">
    <source>
        <dbReference type="EMBL" id="KKL95732.1"/>
    </source>
</evidence>
<dbReference type="PANTHER" id="PTHR43174">
    <property type="entry name" value="UDP-N-ACETYLGLUCOSAMINE 2-EPIMERASE"/>
    <property type="match status" value="1"/>
</dbReference>
<dbReference type="Pfam" id="PF02350">
    <property type="entry name" value="Epimerase_2"/>
    <property type="match status" value="1"/>
</dbReference>
<protein>
    <recommendedName>
        <fullName evidence="1">UDP-N-acetylglucosamine 2-epimerase domain-containing protein</fullName>
    </recommendedName>
</protein>
<dbReference type="AlphaFoldDB" id="A0A0F9J9F4"/>
<dbReference type="NCBIfam" id="TIGR00236">
    <property type="entry name" value="wecB"/>
    <property type="match status" value="1"/>
</dbReference>
<reference evidence="2" key="1">
    <citation type="journal article" date="2015" name="Nature">
        <title>Complex archaea that bridge the gap between prokaryotes and eukaryotes.</title>
        <authorList>
            <person name="Spang A."/>
            <person name="Saw J.H."/>
            <person name="Jorgensen S.L."/>
            <person name="Zaremba-Niedzwiedzka K."/>
            <person name="Martijn J."/>
            <person name="Lind A.E."/>
            <person name="van Eijk R."/>
            <person name="Schleper C."/>
            <person name="Guy L."/>
            <person name="Ettema T.J."/>
        </authorList>
    </citation>
    <scope>NUCLEOTIDE SEQUENCE</scope>
</reference>
<dbReference type="InterPro" id="IPR029767">
    <property type="entry name" value="WecB-like"/>
</dbReference>
<comment type="caution">
    <text evidence="2">The sequence shown here is derived from an EMBL/GenBank/DDBJ whole genome shotgun (WGS) entry which is preliminary data.</text>
</comment>
<dbReference type="InterPro" id="IPR003331">
    <property type="entry name" value="UDP_GlcNAc_Epimerase_2_dom"/>
</dbReference>